<evidence type="ECO:0000256" key="14">
    <source>
        <dbReference type="ARBA" id="ARBA00048988"/>
    </source>
</evidence>
<dbReference type="SUPFAM" id="SSF52540">
    <property type="entry name" value="P-loop containing nucleoside triphosphate hydrolases"/>
    <property type="match status" value="2"/>
</dbReference>
<dbReference type="PROSITE" id="PS51194">
    <property type="entry name" value="HELICASE_CTER"/>
    <property type="match status" value="1"/>
</dbReference>
<dbReference type="InterPro" id="IPR014001">
    <property type="entry name" value="Helicase_ATP-bd"/>
</dbReference>
<protein>
    <recommendedName>
        <fullName evidence="2 15">ATP-dependent DNA helicase RecG</fullName>
        <ecNumber evidence="13 15">5.6.2.4</ecNumber>
    </recommendedName>
</protein>
<dbReference type="InterPro" id="IPR033454">
    <property type="entry name" value="RecG_wedge"/>
</dbReference>
<dbReference type="InterPro" id="IPR012340">
    <property type="entry name" value="NA-bd_OB-fold"/>
</dbReference>
<dbReference type="InterPro" id="IPR045562">
    <property type="entry name" value="RecG_dom3_C"/>
</dbReference>
<dbReference type="GO" id="GO:0006281">
    <property type="term" value="P:DNA repair"/>
    <property type="evidence" value="ECO:0007669"/>
    <property type="project" value="UniProtKB-UniRule"/>
</dbReference>
<dbReference type="GO" id="GO:0006310">
    <property type="term" value="P:DNA recombination"/>
    <property type="evidence" value="ECO:0007669"/>
    <property type="project" value="UniProtKB-UniRule"/>
</dbReference>
<sequence>MNLEKLIGPISLEKKRGCKNDSVIGGFDRFVFNTINSIEDVTIATKLRELFENYSRLDSGARLTILNNALDFIRVHSKGEETVVSLKKQKISDLFVDVQYAKGIGPHLSKLFQKLNIKYVYDLLYYFPKNYLDLRNVKRIYELQSGEVALLRVKIRNVEERKGRVNLLIALATDGTGYITAVWFNQPYLKNIFKVDMEVYLFGKVQFSYGKWEMPSPGYEIIEKNKELLHTMRIIPVYSLTEGLSEKVLRSKMKGILDSYASHIFDYIDDAVLKRNDFIDLGKALMNIHFPESFVLLKKAKERLIFNELFELQYVLGRRKHEIAALKGYVFKTGEDDINRFRRLLPFELTNDQVKVMKELIGDFSNGHPMNRLLHGDVGSGKTVVALFAIFVTVKNNFQAAMMSPTEILALQTYKNALSIFKDTPIKIALITSSTGKKERNRILDALLNNEIHAVFGTHALLEEDVRFANLGLVVVDEQHRFGVLQRGILREKAVIPHTLVMSATPIPRTLALTLYGDLDISEIREMPKGRKPVITKVFFNDRDTAYSLVKEELDKGYKAYVVCPLIEDSEALEVQSVESLYEELKDTYFKKYKIGKLYGSMSGKEKEEVMDAFRKGEIQLLVSTTVVEVGVDVKDATVIVVEDADRFGLATLHQLRGRVGRSDLQSYCFLISSNPSMEAVERLRILEKTTNGFEVAEEDLRLRGPGEILGTRQSGLPEFKLMTLLSESNMRILEVARKEAFLLLKGESIFDREKLEELERIIERKFGWKIPLIEVA</sequence>
<dbReference type="CDD" id="cd04488">
    <property type="entry name" value="RecG_wedge_OBF"/>
    <property type="match status" value="1"/>
</dbReference>
<dbReference type="CDD" id="cd17992">
    <property type="entry name" value="DEXHc_RecG"/>
    <property type="match status" value="1"/>
</dbReference>
<comment type="similarity">
    <text evidence="1 15">Belongs to the helicase family. RecG subfamily.</text>
</comment>
<evidence type="ECO:0000256" key="7">
    <source>
        <dbReference type="ARBA" id="ARBA00022840"/>
    </source>
</evidence>
<dbReference type="InterPro" id="IPR047112">
    <property type="entry name" value="RecG/Mfd"/>
</dbReference>
<evidence type="ECO:0000256" key="3">
    <source>
        <dbReference type="ARBA" id="ARBA00022741"/>
    </source>
</evidence>
<comment type="catalytic activity">
    <reaction evidence="12 15">
        <text>Couples ATP hydrolysis with the unwinding of duplex DNA by translocating in the 3'-5' direction.</text>
        <dbReference type="EC" id="5.6.2.4"/>
    </reaction>
</comment>
<dbReference type="GO" id="GO:0003677">
    <property type="term" value="F:DNA binding"/>
    <property type="evidence" value="ECO:0007669"/>
    <property type="project" value="UniProtKB-KW"/>
</dbReference>
<dbReference type="Pfam" id="PF17191">
    <property type="entry name" value="RecG_wedge"/>
    <property type="match status" value="1"/>
</dbReference>
<keyword evidence="11" id="KW-0413">Isomerase</keyword>
<dbReference type="PANTHER" id="PTHR47964:SF1">
    <property type="entry name" value="ATP-DEPENDENT DNA HELICASE HOMOLOG RECG, CHLOROPLASTIC"/>
    <property type="match status" value="1"/>
</dbReference>
<name>A0A7C4Y3V6_9BACT</name>
<keyword evidence="5 15" id="KW-0378">Hydrolase</keyword>
<evidence type="ECO:0000313" key="18">
    <source>
        <dbReference type="EMBL" id="HGW60241.1"/>
    </source>
</evidence>
<dbReference type="Gene3D" id="3.40.50.300">
    <property type="entry name" value="P-loop containing nucleotide triphosphate hydrolases"/>
    <property type="match status" value="2"/>
</dbReference>
<dbReference type="SMART" id="SM00490">
    <property type="entry name" value="HELICc"/>
    <property type="match status" value="1"/>
</dbReference>
<evidence type="ECO:0000256" key="6">
    <source>
        <dbReference type="ARBA" id="ARBA00022806"/>
    </source>
</evidence>
<evidence type="ECO:0000256" key="9">
    <source>
        <dbReference type="ARBA" id="ARBA00023172"/>
    </source>
</evidence>
<accession>A0A7C4Y3V6</accession>
<comment type="catalytic activity">
    <reaction evidence="14 15">
        <text>ATP + H2O = ADP + phosphate + H(+)</text>
        <dbReference type="Rhea" id="RHEA:13065"/>
        <dbReference type="ChEBI" id="CHEBI:15377"/>
        <dbReference type="ChEBI" id="CHEBI:15378"/>
        <dbReference type="ChEBI" id="CHEBI:30616"/>
        <dbReference type="ChEBI" id="CHEBI:43474"/>
        <dbReference type="ChEBI" id="CHEBI:456216"/>
        <dbReference type="EC" id="5.6.2.4"/>
    </reaction>
</comment>
<evidence type="ECO:0000256" key="13">
    <source>
        <dbReference type="ARBA" id="ARBA00034808"/>
    </source>
</evidence>
<keyword evidence="4 15" id="KW-0227">DNA damage</keyword>
<evidence type="ECO:0000256" key="1">
    <source>
        <dbReference type="ARBA" id="ARBA00007504"/>
    </source>
</evidence>
<evidence type="ECO:0000259" key="17">
    <source>
        <dbReference type="PROSITE" id="PS51194"/>
    </source>
</evidence>
<keyword evidence="7 15" id="KW-0067">ATP-binding</keyword>
<evidence type="ECO:0000256" key="15">
    <source>
        <dbReference type="RuleBase" id="RU363016"/>
    </source>
</evidence>
<dbReference type="InterPro" id="IPR004609">
    <property type="entry name" value="ATP-dep_DNA_helicase_RecG"/>
</dbReference>
<evidence type="ECO:0000256" key="10">
    <source>
        <dbReference type="ARBA" id="ARBA00023204"/>
    </source>
</evidence>
<dbReference type="Pfam" id="PF00270">
    <property type="entry name" value="DEAD"/>
    <property type="match status" value="1"/>
</dbReference>
<evidence type="ECO:0000256" key="5">
    <source>
        <dbReference type="ARBA" id="ARBA00022801"/>
    </source>
</evidence>
<dbReference type="InterPro" id="IPR011545">
    <property type="entry name" value="DEAD/DEAH_box_helicase_dom"/>
</dbReference>
<dbReference type="EC" id="5.6.2.4" evidence="13 15"/>
<feature type="domain" description="Helicase C-terminal" evidence="17">
    <location>
        <begin position="542"/>
        <end position="702"/>
    </location>
</feature>
<dbReference type="InterPro" id="IPR001650">
    <property type="entry name" value="Helicase_C-like"/>
</dbReference>
<dbReference type="PROSITE" id="PS51192">
    <property type="entry name" value="HELICASE_ATP_BIND_1"/>
    <property type="match status" value="1"/>
</dbReference>
<dbReference type="PANTHER" id="PTHR47964">
    <property type="entry name" value="ATP-DEPENDENT DNA HELICASE HOMOLOG RECG, CHLOROPLASTIC"/>
    <property type="match status" value="1"/>
</dbReference>
<evidence type="ECO:0000256" key="8">
    <source>
        <dbReference type="ARBA" id="ARBA00023125"/>
    </source>
</evidence>
<dbReference type="AlphaFoldDB" id="A0A7C4Y3V6"/>
<dbReference type="SMART" id="SM00487">
    <property type="entry name" value="DEXDc"/>
    <property type="match status" value="1"/>
</dbReference>
<keyword evidence="10 15" id="KW-0234">DNA repair</keyword>
<dbReference type="EMBL" id="DTHV01000070">
    <property type="protein sequence ID" value="HGW60241.1"/>
    <property type="molecule type" value="Genomic_DNA"/>
</dbReference>
<feature type="domain" description="Helicase ATP-binding" evidence="16">
    <location>
        <begin position="363"/>
        <end position="524"/>
    </location>
</feature>
<evidence type="ECO:0000256" key="11">
    <source>
        <dbReference type="ARBA" id="ARBA00023235"/>
    </source>
</evidence>
<dbReference type="Gene3D" id="2.40.50.140">
    <property type="entry name" value="Nucleic acid-binding proteins"/>
    <property type="match status" value="1"/>
</dbReference>
<dbReference type="NCBIfam" id="NF008168">
    <property type="entry name" value="PRK10917.2-2"/>
    <property type="match status" value="1"/>
</dbReference>
<reference evidence="18" key="1">
    <citation type="journal article" date="2020" name="mSystems">
        <title>Genome- and Community-Level Interaction Insights into Carbon Utilization and Element Cycling Functions of Hydrothermarchaeota in Hydrothermal Sediment.</title>
        <authorList>
            <person name="Zhou Z."/>
            <person name="Liu Y."/>
            <person name="Xu W."/>
            <person name="Pan J."/>
            <person name="Luo Z.H."/>
            <person name="Li M."/>
        </authorList>
    </citation>
    <scope>NUCLEOTIDE SEQUENCE [LARGE SCALE GENOMIC DNA]</scope>
    <source>
        <strain evidence="18">SpSt-794</strain>
    </source>
</reference>
<evidence type="ECO:0000256" key="12">
    <source>
        <dbReference type="ARBA" id="ARBA00034617"/>
    </source>
</evidence>
<dbReference type="Pfam" id="PF00271">
    <property type="entry name" value="Helicase_C"/>
    <property type="match status" value="1"/>
</dbReference>
<dbReference type="SUPFAM" id="SSF50249">
    <property type="entry name" value="Nucleic acid-binding proteins"/>
    <property type="match status" value="1"/>
</dbReference>
<dbReference type="GO" id="GO:0016787">
    <property type="term" value="F:hydrolase activity"/>
    <property type="evidence" value="ECO:0007669"/>
    <property type="project" value="UniProtKB-KW"/>
</dbReference>
<dbReference type="NCBIfam" id="NF008165">
    <property type="entry name" value="PRK10917.1-3"/>
    <property type="match status" value="1"/>
</dbReference>
<evidence type="ECO:0000256" key="4">
    <source>
        <dbReference type="ARBA" id="ARBA00022763"/>
    </source>
</evidence>
<gene>
    <name evidence="18" type="primary">recG</name>
    <name evidence="18" type="ORF">ENV82_02215</name>
</gene>
<proteinExistence type="inferred from homology"/>
<comment type="function">
    <text evidence="15">Plays a critical role in recombination and DNA repair. Helps process Holliday junction intermediates to mature products by catalyzing branch migration. Has replication fork regression activity, unwinds stalled or blocked replication forks to make a HJ that can be resolved. Has a DNA unwinding activity characteristic of a DNA helicase with 3'-5' polarity.</text>
</comment>
<organism evidence="18">
    <name type="scientific">Caldisericum exile</name>
    <dbReference type="NCBI Taxonomy" id="693075"/>
    <lineage>
        <taxon>Bacteria</taxon>
        <taxon>Pseudomonadati</taxon>
        <taxon>Caldisericota/Cryosericota group</taxon>
        <taxon>Caldisericota</taxon>
        <taxon>Caldisericia</taxon>
        <taxon>Caldisericales</taxon>
        <taxon>Caldisericaceae</taxon>
        <taxon>Caldisericum</taxon>
    </lineage>
</organism>
<comment type="caution">
    <text evidence="18">The sequence shown here is derived from an EMBL/GenBank/DDBJ whole genome shotgun (WGS) entry which is preliminary data.</text>
</comment>
<keyword evidence="8" id="KW-0238">DNA-binding</keyword>
<dbReference type="InterPro" id="IPR027417">
    <property type="entry name" value="P-loop_NTPase"/>
</dbReference>
<keyword evidence="9 15" id="KW-0233">DNA recombination</keyword>
<dbReference type="NCBIfam" id="TIGR00643">
    <property type="entry name" value="recG"/>
    <property type="match status" value="1"/>
</dbReference>
<dbReference type="GO" id="GO:0043138">
    <property type="term" value="F:3'-5' DNA helicase activity"/>
    <property type="evidence" value="ECO:0007669"/>
    <property type="project" value="UniProtKB-EC"/>
</dbReference>
<evidence type="ECO:0000256" key="2">
    <source>
        <dbReference type="ARBA" id="ARBA00017846"/>
    </source>
</evidence>
<dbReference type="Pfam" id="PF19833">
    <property type="entry name" value="RecG_dom3_C"/>
    <property type="match status" value="1"/>
</dbReference>
<keyword evidence="6 15" id="KW-0347">Helicase</keyword>
<dbReference type="GO" id="GO:0005524">
    <property type="term" value="F:ATP binding"/>
    <property type="evidence" value="ECO:0007669"/>
    <property type="project" value="UniProtKB-KW"/>
</dbReference>
<keyword evidence="3 15" id="KW-0547">Nucleotide-binding</keyword>
<evidence type="ECO:0000259" key="16">
    <source>
        <dbReference type="PROSITE" id="PS51192"/>
    </source>
</evidence>